<dbReference type="OrthoDB" id="9993879at2759"/>
<feature type="transmembrane region" description="Helical" evidence="5">
    <location>
        <begin position="53"/>
        <end position="77"/>
    </location>
</feature>
<comment type="subcellular location">
    <subcellularLocation>
        <location evidence="1">Membrane</location>
        <topology evidence="1">Multi-pass membrane protein</topology>
    </subcellularLocation>
</comment>
<evidence type="ECO:0000313" key="7">
    <source>
        <dbReference type="Proteomes" id="UP000272942"/>
    </source>
</evidence>
<evidence type="ECO:0000256" key="5">
    <source>
        <dbReference type="SAM" id="Phobius"/>
    </source>
</evidence>
<dbReference type="InterPro" id="IPR008952">
    <property type="entry name" value="Tetraspanin_EC2_sf"/>
</dbReference>
<protein>
    <submittedName>
        <fullName evidence="8">Tetraspanin</fullName>
    </submittedName>
</protein>
<sequence>MGGVGIYYQPRYSKVDDYRLNGLLIGFTVIGCVLFVTAVFGMISAFVTNVCILLLYVIVLILVIIAQAVCGFVATAYRSNGENHIIPSIRKYVTNYNTDPEYRQIMDNIQTDYGCCGAYGPTDYKDTRIPESCYKDGTLLQLARAPHRQVVNQGENPGPIMFESFRAALND</sequence>
<keyword evidence="7" id="KW-1185">Reference proteome</keyword>
<dbReference type="Pfam" id="PF00335">
    <property type="entry name" value="Tetraspanin"/>
    <property type="match status" value="1"/>
</dbReference>
<dbReference type="EMBL" id="UZAN01039625">
    <property type="protein sequence ID" value="VDP66537.1"/>
    <property type="molecule type" value="Genomic_DNA"/>
</dbReference>
<reference evidence="8" key="1">
    <citation type="submission" date="2016-06" db="UniProtKB">
        <authorList>
            <consortium name="WormBaseParasite"/>
        </authorList>
    </citation>
    <scope>IDENTIFICATION</scope>
</reference>
<dbReference type="WBParaSite" id="ECPE_0000245701-mRNA-1">
    <property type="protein sequence ID" value="ECPE_0000245701-mRNA-1"/>
    <property type="gene ID" value="ECPE_0000245701"/>
</dbReference>
<reference evidence="6 7" key="2">
    <citation type="submission" date="2018-11" db="EMBL/GenBank/DDBJ databases">
        <authorList>
            <consortium name="Pathogen Informatics"/>
        </authorList>
    </citation>
    <scope>NUCLEOTIDE SEQUENCE [LARGE SCALE GENOMIC DNA]</scope>
    <source>
        <strain evidence="6 7">Egypt</strain>
    </source>
</reference>
<gene>
    <name evidence="6" type="ORF">ECPE_LOCUS2457</name>
</gene>
<evidence type="ECO:0000313" key="6">
    <source>
        <dbReference type="EMBL" id="VDP66537.1"/>
    </source>
</evidence>
<dbReference type="PANTHER" id="PTHR19282:SF544">
    <property type="entry name" value="TETRASPANIN"/>
    <property type="match status" value="1"/>
</dbReference>
<name>A0A183A672_9TREM</name>
<evidence type="ECO:0000256" key="4">
    <source>
        <dbReference type="ARBA" id="ARBA00023136"/>
    </source>
</evidence>
<dbReference type="AlphaFoldDB" id="A0A183A672"/>
<evidence type="ECO:0000313" key="8">
    <source>
        <dbReference type="WBParaSite" id="ECPE_0000245701-mRNA-1"/>
    </source>
</evidence>
<dbReference type="CDD" id="cd03127">
    <property type="entry name" value="tetraspanin_LEL"/>
    <property type="match status" value="1"/>
</dbReference>
<dbReference type="Proteomes" id="UP000272942">
    <property type="component" value="Unassembled WGS sequence"/>
</dbReference>
<evidence type="ECO:0000256" key="2">
    <source>
        <dbReference type="ARBA" id="ARBA00022692"/>
    </source>
</evidence>
<dbReference type="PANTHER" id="PTHR19282">
    <property type="entry name" value="TETRASPANIN"/>
    <property type="match status" value="1"/>
</dbReference>
<accession>A0A183A672</accession>
<feature type="transmembrane region" description="Helical" evidence="5">
    <location>
        <begin position="20"/>
        <end position="47"/>
    </location>
</feature>
<organism evidence="8">
    <name type="scientific">Echinostoma caproni</name>
    <dbReference type="NCBI Taxonomy" id="27848"/>
    <lineage>
        <taxon>Eukaryota</taxon>
        <taxon>Metazoa</taxon>
        <taxon>Spiralia</taxon>
        <taxon>Lophotrochozoa</taxon>
        <taxon>Platyhelminthes</taxon>
        <taxon>Trematoda</taxon>
        <taxon>Digenea</taxon>
        <taxon>Plagiorchiida</taxon>
        <taxon>Echinostomata</taxon>
        <taxon>Echinostomatoidea</taxon>
        <taxon>Echinostomatidae</taxon>
        <taxon>Echinostoma</taxon>
    </lineage>
</organism>
<dbReference type="Gene3D" id="1.10.1450.10">
    <property type="entry name" value="Tetraspanin"/>
    <property type="match status" value="1"/>
</dbReference>
<keyword evidence="4 5" id="KW-0472">Membrane</keyword>
<proteinExistence type="predicted"/>
<dbReference type="SUPFAM" id="SSF48652">
    <property type="entry name" value="Tetraspanin"/>
    <property type="match status" value="1"/>
</dbReference>
<evidence type="ECO:0000256" key="1">
    <source>
        <dbReference type="ARBA" id="ARBA00004141"/>
    </source>
</evidence>
<keyword evidence="2 5" id="KW-0812">Transmembrane</keyword>
<dbReference type="InterPro" id="IPR018499">
    <property type="entry name" value="Tetraspanin/Peripherin"/>
</dbReference>
<evidence type="ECO:0000256" key="3">
    <source>
        <dbReference type="ARBA" id="ARBA00022989"/>
    </source>
</evidence>
<dbReference type="GO" id="GO:0005886">
    <property type="term" value="C:plasma membrane"/>
    <property type="evidence" value="ECO:0007669"/>
    <property type="project" value="TreeGrafter"/>
</dbReference>
<keyword evidence="3 5" id="KW-1133">Transmembrane helix</keyword>